<evidence type="ECO:0000256" key="14">
    <source>
        <dbReference type="SAM" id="Phobius"/>
    </source>
</evidence>
<comment type="similarity">
    <text evidence="11">Belongs to the UlaA family.</text>
</comment>
<evidence type="ECO:0000256" key="11">
    <source>
        <dbReference type="ARBA" id="ARBA00038218"/>
    </source>
</evidence>
<keyword evidence="5" id="KW-0762">Sugar transport</keyword>
<keyword evidence="6" id="KW-0598">Phosphotransferase system</keyword>
<dbReference type="Pfam" id="PF03611">
    <property type="entry name" value="EIIC-GAT"/>
    <property type="match status" value="1"/>
</dbReference>
<evidence type="ECO:0000256" key="7">
    <source>
        <dbReference type="ARBA" id="ARBA00022692"/>
    </source>
</evidence>
<feature type="transmembrane region" description="Helical" evidence="14">
    <location>
        <begin position="112"/>
        <end position="131"/>
    </location>
</feature>
<feature type="transmembrane region" description="Helical" evidence="14">
    <location>
        <begin position="357"/>
        <end position="378"/>
    </location>
</feature>
<keyword evidence="7 14" id="KW-0812">Transmembrane</keyword>
<evidence type="ECO:0000256" key="3">
    <source>
        <dbReference type="ARBA" id="ARBA00022448"/>
    </source>
</evidence>
<evidence type="ECO:0000256" key="1">
    <source>
        <dbReference type="ARBA" id="ARBA00004651"/>
    </source>
</evidence>
<evidence type="ECO:0000256" key="13">
    <source>
        <dbReference type="ARBA" id="ARBA00042859"/>
    </source>
</evidence>
<feature type="transmembrane region" description="Helical" evidence="14">
    <location>
        <begin position="89"/>
        <end position="106"/>
    </location>
</feature>
<dbReference type="PANTHER" id="PTHR33843:SF4">
    <property type="entry name" value="ASCORBATE-SPECIFIC PTS SYSTEM EIIC COMPONENT"/>
    <property type="match status" value="1"/>
</dbReference>
<reference evidence="15" key="1">
    <citation type="submission" date="2020-12" db="EMBL/GenBank/DDBJ databases">
        <title>Clostridium thailandense sp. nov., a novel acetogenic bacterium isolated from peat land soil in Thailand.</title>
        <authorList>
            <person name="Chaikitkaew S."/>
            <person name="Birkeland N.K."/>
        </authorList>
    </citation>
    <scope>NUCLEOTIDE SEQUENCE</scope>
    <source>
        <strain evidence="15">DSM 17425</strain>
    </source>
</reference>
<evidence type="ECO:0000256" key="10">
    <source>
        <dbReference type="ARBA" id="ARBA00037387"/>
    </source>
</evidence>
<dbReference type="EMBL" id="JAEEGB010000005">
    <property type="protein sequence ID" value="MBI6871987.1"/>
    <property type="molecule type" value="Genomic_DNA"/>
</dbReference>
<gene>
    <name evidence="15" type="ORF">I6U51_04600</name>
</gene>
<feature type="transmembrane region" description="Helical" evidence="14">
    <location>
        <begin position="328"/>
        <end position="350"/>
    </location>
</feature>
<dbReference type="GO" id="GO:0005886">
    <property type="term" value="C:plasma membrane"/>
    <property type="evidence" value="ECO:0007669"/>
    <property type="project" value="UniProtKB-SubCell"/>
</dbReference>
<keyword evidence="16" id="KW-1185">Reference proteome</keyword>
<evidence type="ECO:0000256" key="12">
    <source>
        <dbReference type="ARBA" id="ARBA00039702"/>
    </source>
</evidence>
<evidence type="ECO:0000256" key="6">
    <source>
        <dbReference type="ARBA" id="ARBA00022683"/>
    </source>
</evidence>
<keyword evidence="9 14" id="KW-0472">Membrane</keyword>
<dbReference type="Proteomes" id="UP000622687">
    <property type="component" value="Unassembled WGS sequence"/>
</dbReference>
<comment type="function">
    <text evidence="10">The phosphoenolpyruvate-dependent sugar phosphotransferase system (sugar PTS), a major carbohydrate active transport system, catalyzes the phosphorylation of incoming sugar substrates concomitantly with their translocation across the cell membrane. The enzyme II UlaABC PTS system is involved in ascorbate transport.</text>
</comment>
<dbReference type="AlphaFoldDB" id="A0A934HW25"/>
<dbReference type="RefSeq" id="WP_211141418.1">
    <property type="nucleotide sequence ID" value="NZ_JAEEGB010000005.1"/>
</dbReference>
<dbReference type="InterPro" id="IPR004703">
    <property type="entry name" value="PTS_sugar-sp_permease"/>
</dbReference>
<name>A0A934HW25_9CLOT</name>
<proteinExistence type="inferred from homology"/>
<dbReference type="InterPro" id="IPR051562">
    <property type="entry name" value="Ascorbate-PTS_EIIC"/>
</dbReference>
<comment type="subunit">
    <text evidence="2">Homodimer.</text>
</comment>
<evidence type="ECO:0000256" key="5">
    <source>
        <dbReference type="ARBA" id="ARBA00022597"/>
    </source>
</evidence>
<evidence type="ECO:0000256" key="2">
    <source>
        <dbReference type="ARBA" id="ARBA00011738"/>
    </source>
</evidence>
<feature type="transmembrane region" description="Helical" evidence="14">
    <location>
        <begin position="302"/>
        <end position="322"/>
    </location>
</feature>
<organism evidence="15 16">
    <name type="scientific">Clostridium aciditolerans</name>
    <dbReference type="NCBI Taxonomy" id="339861"/>
    <lineage>
        <taxon>Bacteria</taxon>
        <taxon>Bacillati</taxon>
        <taxon>Bacillota</taxon>
        <taxon>Clostridia</taxon>
        <taxon>Eubacteriales</taxon>
        <taxon>Clostridiaceae</taxon>
        <taxon>Clostridium</taxon>
    </lineage>
</organism>
<comment type="subcellular location">
    <subcellularLocation>
        <location evidence="1">Cell membrane</location>
        <topology evidence="1">Multi-pass membrane protein</topology>
    </subcellularLocation>
</comment>
<keyword evidence="3" id="KW-0813">Transport</keyword>
<comment type="caution">
    <text evidence="15">The sequence shown here is derived from an EMBL/GenBank/DDBJ whole genome shotgun (WGS) entry which is preliminary data.</text>
</comment>
<feature type="transmembrane region" description="Helical" evidence="14">
    <location>
        <begin position="211"/>
        <end position="233"/>
    </location>
</feature>
<accession>A0A934HW25</accession>
<protein>
    <recommendedName>
        <fullName evidence="12">Ascorbate-specific PTS system EIIC component</fullName>
    </recommendedName>
    <alternativeName>
        <fullName evidence="13">Ascorbate-specific permease IIC component UlaA</fullName>
    </alternativeName>
</protein>
<dbReference type="PANTHER" id="PTHR33843">
    <property type="entry name" value="ASCORBATE-SPECIFIC PTS SYSTEM EIIC COMPONENT"/>
    <property type="match status" value="1"/>
</dbReference>
<evidence type="ECO:0000313" key="15">
    <source>
        <dbReference type="EMBL" id="MBI6871987.1"/>
    </source>
</evidence>
<keyword evidence="8 14" id="KW-1133">Transmembrane helix</keyword>
<evidence type="ECO:0000313" key="16">
    <source>
        <dbReference type="Proteomes" id="UP000622687"/>
    </source>
</evidence>
<keyword evidence="4" id="KW-1003">Cell membrane</keyword>
<feature type="transmembrane region" description="Helical" evidence="14">
    <location>
        <begin position="170"/>
        <end position="190"/>
    </location>
</feature>
<feature type="transmembrane region" description="Helical" evidence="14">
    <location>
        <begin position="245"/>
        <end position="264"/>
    </location>
</feature>
<evidence type="ECO:0000256" key="9">
    <source>
        <dbReference type="ARBA" id="ARBA00023136"/>
    </source>
</evidence>
<dbReference type="GO" id="GO:0009401">
    <property type="term" value="P:phosphoenolpyruvate-dependent sugar phosphotransferase system"/>
    <property type="evidence" value="ECO:0007669"/>
    <property type="project" value="UniProtKB-KW"/>
</dbReference>
<evidence type="ECO:0000256" key="4">
    <source>
        <dbReference type="ARBA" id="ARBA00022475"/>
    </source>
</evidence>
<evidence type="ECO:0000256" key="8">
    <source>
        <dbReference type="ARBA" id="ARBA00022989"/>
    </source>
</evidence>
<sequence>MSLFIKSDVLLVFIVILGLLVQRKNIKTIAVSVVKVSMGYSIIVLGSDTAVKTLSVLSLIIRRSVHVFDIIPNNETMVSIIGNSGGRNIFFIMLIAMCVNILISKFTRIKYIFLNGYYIFYMAGMMAMLINENTTKTSILFSGIYLGFFMSIVPFITAPFIKKISKREDIGLAHFGSFACVIGGLAAGIFKRTDQKDEDKKKISFMRDSNVLMAGSMFIIYLLAILNVDSGFLNDFTGETNKLYIAFKYSISFTVSFYLIVLGVRMMTDEILYAFKGIAEKLIPDAKPAMDAAVFFTYKPDAVMLGFICSLVGGIITFLIQMKLKTAIVVPAITAHLFSGGTAGIFGYSVSGRKGAILSSLIHGIIITIIPIFLLPILKPHMGLMRTCYADSDFGIIAITFNFIRSIF</sequence>
<feature type="transmembrane region" description="Helical" evidence="14">
    <location>
        <begin position="138"/>
        <end position="158"/>
    </location>
</feature>